<dbReference type="AlphaFoldDB" id="A0A175Y3K0"/>
<dbReference type="InterPro" id="IPR049945">
    <property type="entry name" value="AAA_22"/>
</dbReference>
<evidence type="ECO:0000313" key="2">
    <source>
        <dbReference type="EMBL" id="KZB95332.1"/>
    </source>
</evidence>
<dbReference type="Gene3D" id="3.40.50.300">
    <property type="entry name" value="P-loop containing nucleotide triphosphate hydrolases"/>
    <property type="match status" value="1"/>
</dbReference>
<dbReference type="PANTHER" id="PTHR35894">
    <property type="entry name" value="GENERAL SECRETION PATHWAY PROTEIN A-RELATED"/>
    <property type="match status" value="1"/>
</dbReference>
<evidence type="ECO:0000313" key="3">
    <source>
        <dbReference type="Proteomes" id="UP000078460"/>
    </source>
</evidence>
<protein>
    <submittedName>
        <fullName evidence="2">DNA transposition protein</fullName>
    </submittedName>
</protein>
<dbReference type="Pfam" id="PF13401">
    <property type="entry name" value="AAA_22"/>
    <property type="match status" value="1"/>
</dbReference>
<organism evidence="2 3">
    <name type="scientific">Sphingomonas melonis TY</name>
    <dbReference type="NCBI Taxonomy" id="621456"/>
    <lineage>
        <taxon>Bacteria</taxon>
        <taxon>Pseudomonadati</taxon>
        <taxon>Pseudomonadota</taxon>
        <taxon>Alphaproteobacteria</taxon>
        <taxon>Sphingomonadales</taxon>
        <taxon>Sphingomonadaceae</taxon>
        <taxon>Sphingomonas</taxon>
    </lineage>
</organism>
<gene>
    <name evidence="2" type="ORF">AVM11_03395</name>
</gene>
<dbReference type="SUPFAM" id="SSF52540">
    <property type="entry name" value="P-loop containing nucleoside triphosphate hydrolases"/>
    <property type="match status" value="1"/>
</dbReference>
<sequence length="245" mass="26833">MPTLRGISEPAQLTNMRLGLSTMLDCQDAEEGSPRMGLFYGPSGYGKSVAAATVAARLNAAYVVAKSIWTQRSLLEAIAVEIGITSPARTAPRLLDQVVDQLLEEPQPLIVDEMDHLVTKKSVEIIRDIHDNARIPVLMIGEEALPAKLKAWERFDNRILVATPAQPADLRDARLLRAYYCQKVDVADDLLDAILAATGGITRRLVTNLQMVQKHAIAAGRDRIALADWDGRKFRTGAVLTRKAA</sequence>
<dbReference type="KEGG" id="smy:BJP26_03435"/>
<name>A0A175Y3K0_9SPHN</name>
<evidence type="ECO:0000259" key="1">
    <source>
        <dbReference type="Pfam" id="PF13401"/>
    </source>
</evidence>
<reference evidence="2" key="1">
    <citation type="submission" date="2016-03" db="EMBL/GenBank/DDBJ databases">
        <title>Sphingomonas melonis TY, whole genome shotgun sequencing.</title>
        <authorList>
            <person name="Wang H."/>
            <person name="Zhu P."/>
        </authorList>
    </citation>
    <scope>NUCLEOTIDE SEQUENCE [LARGE SCALE GENOMIC DNA]</scope>
    <source>
        <strain evidence="2">TY</strain>
    </source>
</reference>
<dbReference type="InterPro" id="IPR027417">
    <property type="entry name" value="P-loop_NTPase"/>
</dbReference>
<feature type="domain" description="ORC1/DEAH AAA+ ATPase" evidence="1">
    <location>
        <begin position="33"/>
        <end position="146"/>
    </location>
</feature>
<dbReference type="EMBL" id="LQCK02000012">
    <property type="protein sequence ID" value="KZB95332.1"/>
    <property type="molecule type" value="Genomic_DNA"/>
</dbReference>
<keyword evidence="3" id="KW-1185">Reference proteome</keyword>
<dbReference type="PANTHER" id="PTHR35894:SF5">
    <property type="entry name" value="MU-LIKE PROPHAGE FLUMU DNA TRANSPOSITION PROTEIN B"/>
    <property type="match status" value="1"/>
</dbReference>
<accession>A0A175Y3K0</accession>
<comment type="caution">
    <text evidence="2">The sequence shown here is derived from an EMBL/GenBank/DDBJ whole genome shotgun (WGS) entry which is preliminary data.</text>
</comment>
<dbReference type="Proteomes" id="UP000078460">
    <property type="component" value="Unassembled WGS sequence"/>
</dbReference>
<proteinExistence type="predicted"/>
<dbReference type="STRING" id="621456.BJP26_03435"/>
<dbReference type="GO" id="GO:0016887">
    <property type="term" value="F:ATP hydrolysis activity"/>
    <property type="evidence" value="ECO:0007669"/>
    <property type="project" value="InterPro"/>
</dbReference>
<dbReference type="InterPro" id="IPR052026">
    <property type="entry name" value="ExeA_AAA_ATPase_DNA-bind"/>
</dbReference>